<sequence>MNQRRSGLGILLTLAGVLALAACGGGGGNNARVQGSLNGGTKYSLSPQQAPQGLQLLQSLGVQGVNQLLRQRLGLQQDPIRGLNALVLSEALATQAGKKALFDTDEKKVVAVDKDGKIVAQMDVDAQGNFEGDVPTGQDTLLVVAHQEGNSTICESPLEVDPTPATATNGQKGQKNAQNSSDNKLALFNFSAQASGASLAAPQKVGLFAASEDTGHNASAQSQVTAAGLKTDSATQNTFKTDSDGDGVINPVDNCGDAANTARPKVQATFQWDIPGLSASGGMGGYNPDGAQQFMYQYALGLTLEVSNPNDLENATADLLGLGTLEYGTEAGEGVGRYVVQTAKKKGQAAQNVLSLMTDVGLFDLTKLGFPLFPTFHLEAAIDPNNPLSTLGDSDLNYGNGQILADDMYHLYGQTESGALVLAVLNRDNLLAFNIAIADSAGRYRILVPAVPPMVGRYYFLAIDAGGQVHCSSSGQVLFDFPPAGNGTDYGDANGLYGQVDLLNTACTLP</sequence>
<evidence type="ECO:0000313" key="3">
    <source>
        <dbReference type="Proteomes" id="UP000265800"/>
    </source>
</evidence>
<keyword evidence="3" id="KW-1185">Reference proteome</keyword>
<reference evidence="2 3" key="1">
    <citation type="submission" date="2018-08" db="EMBL/GenBank/DDBJ databases">
        <title>Meiothermus luteus KCTC 52599 genome sequencing project.</title>
        <authorList>
            <person name="Da Costa M.S."/>
            <person name="Albuquerque L."/>
            <person name="Raposo P."/>
            <person name="Froufe H.J.C."/>
            <person name="Barroso C.S."/>
            <person name="Egas C."/>
        </authorList>
    </citation>
    <scope>NUCLEOTIDE SEQUENCE [LARGE SCALE GENOMIC DNA]</scope>
    <source>
        <strain evidence="2 3">KCTC 52599</strain>
    </source>
</reference>
<evidence type="ECO:0000313" key="2">
    <source>
        <dbReference type="EMBL" id="RIH90025.1"/>
    </source>
</evidence>
<gene>
    <name evidence="2" type="ORF">Mlute_00145</name>
</gene>
<comment type="caution">
    <text evidence="2">The sequence shown here is derived from an EMBL/GenBank/DDBJ whole genome shotgun (WGS) entry which is preliminary data.</text>
</comment>
<dbReference type="Proteomes" id="UP000265800">
    <property type="component" value="Unassembled WGS sequence"/>
</dbReference>
<dbReference type="AlphaFoldDB" id="A0A399F2M1"/>
<feature type="region of interest" description="Disordered" evidence="1">
    <location>
        <begin position="157"/>
        <end position="179"/>
    </location>
</feature>
<feature type="compositionally biased region" description="Polar residues" evidence="1">
    <location>
        <begin position="165"/>
        <end position="179"/>
    </location>
</feature>
<organism evidence="2 3">
    <name type="scientific">Meiothermus luteus</name>
    <dbReference type="NCBI Taxonomy" id="2026184"/>
    <lineage>
        <taxon>Bacteria</taxon>
        <taxon>Thermotogati</taxon>
        <taxon>Deinococcota</taxon>
        <taxon>Deinococci</taxon>
        <taxon>Thermales</taxon>
        <taxon>Thermaceae</taxon>
        <taxon>Meiothermus</taxon>
    </lineage>
</organism>
<protein>
    <submittedName>
        <fullName evidence="2">Uncharacterized protein</fullName>
    </submittedName>
</protein>
<name>A0A399F2M1_9DEIN</name>
<proteinExistence type="predicted"/>
<dbReference type="EMBL" id="QWKZ01000002">
    <property type="protein sequence ID" value="RIH90025.1"/>
    <property type="molecule type" value="Genomic_DNA"/>
</dbReference>
<dbReference type="PROSITE" id="PS51257">
    <property type="entry name" value="PROKAR_LIPOPROTEIN"/>
    <property type="match status" value="1"/>
</dbReference>
<dbReference type="RefSeq" id="WP_119358864.1">
    <property type="nucleotide sequence ID" value="NZ_QWKZ01000002.1"/>
</dbReference>
<dbReference type="OrthoDB" id="33947at2"/>
<evidence type="ECO:0000256" key="1">
    <source>
        <dbReference type="SAM" id="MobiDB-lite"/>
    </source>
</evidence>
<accession>A0A399F2M1</accession>